<dbReference type="PROSITE" id="PS50110">
    <property type="entry name" value="RESPONSE_REGULATORY"/>
    <property type="match status" value="1"/>
</dbReference>
<reference evidence="4" key="2">
    <citation type="submission" date="2023-01" db="EMBL/GenBank/DDBJ databases">
        <title>Draft genome sequence of Portibacter lacus strain NBRC 108769.</title>
        <authorList>
            <person name="Sun Q."/>
            <person name="Mori K."/>
        </authorList>
    </citation>
    <scope>NUCLEOTIDE SEQUENCE</scope>
    <source>
        <strain evidence="4">NBRC 108769</strain>
    </source>
</reference>
<reference evidence="4" key="1">
    <citation type="journal article" date="2014" name="Int. J. Syst. Evol. Microbiol.">
        <title>Complete genome sequence of Corynebacterium casei LMG S-19264T (=DSM 44701T), isolated from a smear-ripened cheese.</title>
        <authorList>
            <consortium name="US DOE Joint Genome Institute (JGI-PGF)"/>
            <person name="Walter F."/>
            <person name="Albersmeier A."/>
            <person name="Kalinowski J."/>
            <person name="Ruckert C."/>
        </authorList>
    </citation>
    <scope>NUCLEOTIDE SEQUENCE</scope>
    <source>
        <strain evidence="4">NBRC 108769</strain>
    </source>
</reference>
<evidence type="ECO:0000256" key="1">
    <source>
        <dbReference type="PROSITE-ProRule" id="PRU00169"/>
    </source>
</evidence>
<dbReference type="SUPFAM" id="SSF52172">
    <property type="entry name" value="CheY-like"/>
    <property type="match status" value="1"/>
</dbReference>
<dbReference type="SMART" id="SM00850">
    <property type="entry name" value="LytTR"/>
    <property type="match status" value="1"/>
</dbReference>
<name>A0AA37WF89_9BACT</name>
<dbReference type="PANTHER" id="PTHR43228:SF6">
    <property type="entry name" value="RESPONSE REGULATOR RECEIVER"/>
    <property type="match status" value="1"/>
</dbReference>
<dbReference type="CDD" id="cd17534">
    <property type="entry name" value="REC_DC-like"/>
    <property type="match status" value="1"/>
</dbReference>
<feature type="domain" description="Response regulatory" evidence="2">
    <location>
        <begin position="7"/>
        <end position="122"/>
    </location>
</feature>
<keyword evidence="5" id="KW-1185">Reference proteome</keyword>
<dbReference type="SMART" id="SM00448">
    <property type="entry name" value="REC"/>
    <property type="match status" value="1"/>
</dbReference>
<gene>
    <name evidence="4" type="ORF">GCM10007940_42920</name>
</gene>
<comment type="caution">
    <text evidence="4">The sequence shown here is derived from an EMBL/GenBank/DDBJ whole genome shotgun (WGS) entry which is preliminary data.</text>
</comment>
<dbReference type="Pfam" id="PF00072">
    <property type="entry name" value="Response_reg"/>
    <property type="match status" value="1"/>
</dbReference>
<dbReference type="Gene3D" id="2.40.50.1020">
    <property type="entry name" value="LytTr DNA-binding domain"/>
    <property type="match status" value="1"/>
</dbReference>
<protein>
    <recommendedName>
        <fullName evidence="6">DNA-binding response regulator</fullName>
    </recommendedName>
</protein>
<evidence type="ECO:0000313" key="4">
    <source>
        <dbReference type="EMBL" id="GLR19676.1"/>
    </source>
</evidence>
<dbReference type="GO" id="GO:0003677">
    <property type="term" value="F:DNA binding"/>
    <property type="evidence" value="ECO:0007669"/>
    <property type="project" value="InterPro"/>
</dbReference>
<feature type="domain" description="HTH LytTR-type" evidence="3">
    <location>
        <begin position="150"/>
        <end position="250"/>
    </location>
</feature>
<dbReference type="InterPro" id="IPR007492">
    <property type="entry name" value="LytTR_DNA-bd_dom"/>
</dbReference>
<feature type="modified residue" description="4-aspartylphosphate" evidence="1">
    <location>
        <position position="57"/>
    </location>
</feature>
<evidence type="ECO:0000259" key="3">
    <source>
        <dbReference type="PROSITE" id="PS50930"/>
    </source>
</evidence>
<dbReference type="AlphaFoldDB" id="A0AA37WF89"/>
<dbReference type="InterPro" id="IPR052048">
    <property type="entry name" value="ST_Response_Regulator"/>
</dbReference>
<organism evidence="4 5">
    <name type="scientific">Portibacter lacus</name>
    <dbReference type="NCBI Taxonomy" id="1099794"/>
    <lineage>
        <taxon>Bacteria</taxon>
        <taxon>Pseudomonadati</taxon>
        <taxon>Bacteroidota</taxon>
        <taxon>Saprospiria</taxon>
        <taxon>Saprospirales</taxon>
        <taxon>Haliscomenobacteraceae</taxon>
        <taxon>Portibacter</taxon>
    </lineage>
</organism>
<dbReference type="Pfam" id="PF04397">
    <property type="entry name" value="LytTR"/>
    <property type="match status" value="1"/>
</dbReference>
<dbReference type="PANTHER" id="PTHR43228">
    <property type="entry name" value="TWO-COMPONENT RESPONSE REGULATOR"/>
    <property type="match status" value="1"/>
</dbReference>
<keyword evidence="1" id="KW-0597">Phosphoprotein</keyword>
<dbReference type="InterPro" id="IPR001789">
    <property type="entry name" value="Sig_transdc_resp-reg_receiver"/>
</dbReference>
<dbReference type="GO" id="GO:0000160">
    <property type="term" value="P:phosphorelay signal transduction system"/>
    <property type="evidence" value="ECO:0007669"/>
    <property type="project" value="InterPro"/>
</dbReference>
<dbReference type="RefSeq" id="WP_235295078.1">
    <property type="nucleotide sequence ID" value="NZ_BSOH01000031.1"/>
</dbReference>
<dbReference type="EMBL" id="BSOH01000031">
    <property type="protein sequence ID" value="GLR19676.1"/>
    <property type="molecule type" value="Genomic_DNA"/>
</dbReference>
<proteinExistence type="predicted"/>
<evidence type="ECO:0008006" key="6">
    <source>
        <dbReference type="Google" id="ProtNLM"/>
    </source>
</evidence>
<evidence type="ECO:0000313" key="5">
    <source>
        <dbReference type="Proteomes" id="UP001156666"/>
    </source>
</evidence>
<dbReference type="PROSITE" id="PS50930">
    <property type="entry name" value="HTH_LYTTR"/>
    <property type="match status" value="1"/>
</dbReference>
<sequence length="251" mass="28875">MNNEALKILIVEDDMIIAADISMQLIKMGYQIIGMCTRAEDAIKMVESNSPDIVLMDIILSGKMNGIEAAQMILDQFQTPLIFMTSNYDDATFQKALKTKPFAFIAKPFQKTELERALKITANRIAAEKNEQELPSNEANSHVSTMEDRLFLRHKGEMVKVFINDILYVEADRNYCKVITREKEILLSIPLSKFEVNLPTKDFIRTHRSYLINIKKIDAISEFTEYVNILGRQLPISRRLKDDVIKRLKLI</sequence>
<dbReference type="Proteomes" id="UP001156666">
    <property type="component" value="Unassembled WGS sequence"/>
</dbReference>
<dbReference type="InterPro" id="IPR011006">
    <property type="entry name" value="CheY-like_superfamily"/>
</dbReference>
<accession>A0AA37WF89</accession>
<evidence type="ECO:0000259" key="2">
    <source>
        <dbReference type="PROSITE" id="PS50110"/>
    </source>
</evidence>
<dbReference type="Gene3D" id="3.40.50.2300">
    <property type="match status" value="1"/>
</dbReference>